<feature type="chain" id="PRO_5008001412" evidence="10">
    <location>
        <begin position="21"/>
        <end position="1062"/>
    </location>
</feature>
<dbReference type="InterPro" id="IPR036942">
    <property type="entry name" value="Beta-barrel_TonB_sf"/>
</dbReference>
<reference evidence="13 14" key="2">
    <citation type="journal article" date="2016" name="Int. J. Syst. Evol. Microbiol.">
        <title>Flavisolibacter tropicus sp. nov., isolated from tropical soil.</title>
        <authorList>
            <person name="Lee J.J."/>
            <person name="Kang M.S."/>
            <person name="Kim G.S."/>
            <person name="Lee C.S."/>
            <person name="Lim S."/>
            <person name="Lee J."/>
            <person name="Roh S.H."/>
            <person name="Kang H."/>
            <person name="Ha J.M."/>
            <person name="Bae S."/>
            <person name="Jung H.Y."/>
            <person name="Kim M.K."/>
        </authorList>
    </citation>
    <scope>NUCLEOTIDE SEQUENCE [LARGE SCALE GENOMIC DNA]</scope>
    <source>
        <strain evidence="13 14">LCS9</strain>
    </source>
</reference>
<keyword evidence="10" id="KW-0732">Signal</keyword>
<keyword evidence="3 8" id="KW-1134">Transmembrane beta strand</keyword>
<gene>
    <name evidence="13" type="ORF">SY85_19055</name>
</gene>
<organism evidence="13 14">
    <name type="scientific">Flavisolibacter tropicus</name>
    <dbReference type="NCBI Taxonomy" id="1492898"/>
    <lineage>
        <taxon>Bacteria</taxon>
        <taxon>Pseudomonadati</taxon>
        <taxon>Bacteroidota</taxon>
        <taxon>Chitinophagia</taxon>
        <taxon>Chitinophagales</taxon>
        <taxon>Chitinophagaceae</taxon>
        <taxon>Flavisolibacter</taxon>
    </lineage>
</organism>
<evidence type="ECO:0000259" key="11">
    <source>
        <dbReference type="Pfam" id="PF00593"/>
    </source>
</evidence>
<evidence type="ECO:0000313" key="14">
    <source>
        <dbReference type="Proteomes" id="UP000077177"/>
    </source>
</evidence>
<proteinExistence type="inferred from homology"/>
<dbReference type="InterPro" id="IPR023996">
    <property type="entry name" value="TonB-dep_OMP_SusC/RagA"/>
</dbReference>
<feature type="signal peptide" evidence="10">
    <location>
        <begin position="1"/>
        <end position="20"/>
    </location>
</feature>
<dbReference type="KEGG" id="fla:SY85_19055"/>
<reference evidence="14" key="1">
    <citation type="submission" date="2015-01" db="EMBL/GenBank/DDBJ databases">
        <title>Flavisolibacter sp./LCS9/ whole genome sequencing.</title>
        <authorList>
            <person name="Kim M.K."/>
            <person name="Srinivasan S."/>
            <person name="Lee J.-J."/>
        </authorList>
    </citation>
    <scope>NUCLEOTIDE SEQUENCE [LARGE SCALE GENOMIC DNA]</scope>
    <source>
        <strain evidence="14">LCS9</strain>
    </source>
</reference>
<name>A0A172TYZ3_9BACT</name>
<dbReference type="EMBL" id="CP011390">
    <property type="protein sequence ID" value="ANE52270.1"/>
    <property type="molecule type" value="Genomic_DNA"/>
</dbReference>
<evidence type="ECO:0000256" key="2">
    <source>
        <dbReference type="ARBA" id="ARBA00022448"/>
    </source>
</evidence>
<dbReference type="Gene3D" id="2.40.170.20">
    <property type="entry name" value="TonB-dependent receptor, beta-barrel domain"/>
    <property type="match status" value="1"/>
</dbReference>
<evidence type="ECO:0000256" key="10">
    <source>
        <dbReference type="SAM" id="SignalP"/>
    </source>
</evidence>
<dbReference type="RefSeq" id="WP_066406563.1">
    <property type="nucleotide sequence ID" value="NZ_CP011390.1"/>
</dbReference>
<dbReference type="Gene3D" id="2.60.40.1120">
    <property type="entry name" value="Carboxypeptidase-like, regulatory domain"/>
    <property type="match status" value="1"/>
</dbReference>
<feature type="domain" description="TonB-dependent receptor plug" evidence="12">
    <location>
        <begin position="113"/>
        <end position="223"/>
    </location>
</feature>
<protein>
    <submittedName>
        <fullName evidence="13">TonB-dependent receptor</fullName>
    </submittedName>
</protein>
<evidence type="ECO:0000313" key="13">
    <source>
        <dbReference type="EMBL" id="ANE52270.1"/>
    </source>
</evidence>
<evidence type="ECO:0000256" key="9">
    <source>
        <dbReference type="RuleBase" id="RU003357"/>
    </source>
</evidence>
<dbReference type="Pfam" id="PF00593">
    <property type="entry name" value="TonB_dep_Rec_b-barrel"/>
    <property type="match status" value="1"/>
</dbReference>
<dbReference type="InterPro" id="IPR037066">
    <property type="entry name" value="Plug_dom_sf"/>
</dbReference>
<dbReference type="InterPro" id="IPR000531">
    <property type="entry name" value="Beta-barrel_TonB"/>
</dbReference>
<dbReference type="InterPro" id="IPR008969">
    <property type="entry name" value="CarboxyPept-like_regulatory"/>
</dbReference>
<dbReference type="Pfam" id="PF13715">
    <property type="entry name" value="CarbopepD_reg_2"/>
    <property type="match status" value="1"/>
</dbReference>
<evidence type="ECO:0000256" key="4">
    <source>
        <dbReference type="ARBA" id="ARBA00022692"/>
    </source>
</evidence>
<comment type="subcellular location">
    <subcellularLocation>
        <location evidence="1 8">Cell outer membrane</location>
        <topology evidence="1 8">Multi-pass membrane protein</topology>
    </subcellularLocation>
</comment>
<evidence type="ECO:0000259" key="12">
    <source>
        <dbReference type="Pfam" id="PF07715"/>
    </source>
</evidence>
<keyword evidence="2 8" id="KW-0813">Transport</keyword>
<evidence type="ECO:0000256" key="7">
    <source>
        <dbReference type="ARBA" id="ARBA00023237"/>
    </source>
</evidence>
<keyword evidence="4 8" id="KW-0812">Transmembrane</keyword>
<dbReference type="OrthoDB" id="609136at2"/>
<keyword evidence="13" id="KW-0675">Receptor</keyword>
<dbReference type="AlphaFoldDB" id="A0A172TYZ3"/>
<evidence type="ECO:0000256" key="6">
    <source>
        <dbReference type="ARBA" id="ARBA00023136"/>
    </source>
</evidence>
<evidence type="ECO:0000256" key="5">
    <source>
        <dbReference type="ARBA" id="ARBA00023077"/>
    </source>
</evidence>
<feature type="domain" description="TonB-dependent receptor-like beta-barrel" evidence="11">
    <location>
        <begin position="397"/>
        <end position="1016"/>
    </location>
</feature>
<evidence type="ECO:0000256" key="1">
    <source>
        <dbReference type="ARBA" id="ARBA00004571"/>
    </source>
</evidence>
<dbReference type="GO" id="GO:0009279">
    <property type="term" value="C:cell outer membrane"/>
    <property type="evidence" value="ECO:0007669"/>
    <property type="project" value="UniProtKB-SubCell"/>
</dbReference>
<dbReference type="SUPFAM" id="SSF56935">
    <property type="entry name" value="Porins"/>
    <property type="match status" value="1"/>
</dbReference>
<evidence type="ECO:0000256" key="3">
    <source>
        <dbReference type="ARBA" id="ARBA00022452"/>
    </source>
</evidence>
<evidence type="ECO:0000256" key="8">
    <source>
        <dbReference type="PROSITE-ProRule" id="PRU01360"/>
    </source>
</evidence>
<comment type="similarity">
    <text evidence="8 9">Belongs to the TonB-dependent receptor family.</text>
</comment>
<keyword evidence="5 9" id="KW-0798">TonB box</keyword>
<keyword evidence="6 8" id="KW-0472">Membrane</keyword>
<keyword evidence="7 8" id="KW-0998">Cell outer membrane</keyword>
<dbReference type="Pfam" id="PF07715">
    <property type="entry name" value="Plug"/>
    <property type="match status" value="1"/>
</dbReference>
<dbReference type="SUPFAM" id="SSF49464">
    <property type="entry name" value="Carboxypeptidase regulatory domain-like"/>
    <property type="match status" value="1"/>
</dbReference>
<dbReference type="NCBIfam" id="TIGR04056">
    <property type="entry name" value="OMP_RagA_SusC"/>
    <property type="match status" value="1"/>
</dbReference>
<dbReference type="Gene3D" id="2.170.130.10">
    <property type="entry name" value="TonB-dependent receptor, plug domain"/>
    <property type="match status" value="1"/>
</dbReference>
<dbReference type="PATRIC" id="fig|1492898.3.peg.4144"/>
<dbReference type="InterPro" id="IPR012910">
    <property type="entry name" value="Plug_dom"/>
</dbReference>
<keyword evidence="14" id="KW-1185">Reference proteome</keyword>
<dbReference type="InterPro" id="IPR039426">
    <property type="entry name" value="TonB-dep_rcpt-like"/>
</dbReference>
<dbReference type="STRING" id="1492898.SY85_19055"/>
<accession>A0A172TYZ3</accession>
<dbReference type="Proteomes" id="UP000077177">
    <property type="component" value="Chromosome"/>
</dbReference>
<dbReference type="PROSITE" id="PS52016">
    <property type="entry name" value="TONB_DEPENDENT_REC_3"/>
    <property type="match status" value="1"/>
</dbReference>
<sequence length="1062" mass="117345">MRKIASMCAMLMLCGTLTFAQNRTITGQVKDEKGSPIPFATISETRTNRAVTADANGNFTISVGENARLSITATGYQAQEVASNNASSIMLVRGEKQLDEVVVTAQGIRRKAKELGYSVGRVSNDELTNGRSPQIAQGLAGKVSGLAVFNVNQSVDPSVKITLRGYRSLTGNNDALIVIDGLQQPPGSSTMLNLLNPNDIESITILKGGQAATLYGSDGVNGALVITTKKGSAGKVRISYSNSTNIEKLNQLAQFQDKFGSGSHYATSYGAAGYKTDYLARMKDNWRSYENQQFGDQYDGSMRPAGRTLEDGSVLMLPYSAIKGERERIWNTGFTTNNQVSVSGGSNQTTFFLSGEHNITHGIVPSDKSNRTGIRFAASTEAGRLRAGFNANYVQANYDRTTFDFYNETINQAAHIPLSDFRDWRNNKFASPNAYYNDYFTNPFFRLDNDRTKYGDNNINGNVELNFKVAPWLNLYNRLGAMSNNRQRTSTVAQYIHSDWAKSKAKVPAPFDQGDGSGITRALTDLQGSVLDQTTVETVLSNDFQAQMNHDFGVFSARGLVGFSSYERKNRVVSVSSNSIVIPEVYNVGNRRGELGGSEDNVQYRKFGYYADGTLGWNEKIFLHGTARYDGTSKFYKPERDRGMYQYAYYGADLSAVMTELVPSIKGDILSYAKLRAGYSKNGNDNLGTGVNYGLDAVFTNAPGFPYGNTVGYTVDDVLPDANLKPEFVKSWEVGGEFQFLNNRISLDLTHYNQKSEGQVLTVKIPNTTGYPNLRINVGDTKNWGYEADLRGQIIHGKNFNWDMSVRYSYNENKVLKLYQGVPEFSYGAFTYAAPYVILGESFPALKAISYVRDDAGHVIVNSSTGYPLTTGPLKNFGSTIPKHILGWGTKLNFKEFTLNTNFEYRGGNVIYSDLGRQMTFTGSGKWTEDRAPHIFPNSAYYDAAGKSVVNTTVMTREAEYALWVDSYRLIAENFVAPGWFIKLRDINLSYDVPSSLITKTRIFSGATVSLYGRNLITIVDEKNQFTDPEFSFTNNNGVGVSTTGQTPPVRQYGINLNINFK</sequence>